<sequence>MSEKCALDEEAKIGDVSVAKEHKTCNTNEDEAPRPTRIIGGWGLAWGWLLSWCIAINFLHLGVETPSNIVPAVRRSNPPTPVIDNTYFIVFCLVMNSCNGVDELVRHIRKDRDIAPTLLLCALSAACFSSAAGATALEVLMVFIPIGINAGFTALYFIHRPKVYGPHKTLDKISDMV</sequence>
<dbReference type="Proteomes" id="UP000077069">
    <property type="component" value="Unassembled WGS sequence"/>
</dbReference>
<feature type="transmembrane region" description="Helical" evidence="1">
    <location>
        <begin position="83"/>
        <end position="102"/>
    </location>
</feature>
<feature type="transmembrane region" description="Helical" evidence="1">
    <location>
        <begin position="44"/>
        <end position="63"/>
    </location>
</feature>
<proteinExistence type="predicted"/>
<dbReference type="RefSeq" id="XP_018038257.1">
    <property type="nucleotide sequence ID" value="XM_018177864.1"/>
</dbReference>
<dbReference type="OrthoDB" id="3789750at2759"/>
<keyword evidence="3" id="KW-1185">Reference proteome</keyword>
<dbReference type="GeneID" id="28761350"/>
<accession>A0A177CLS5</accession>
<keyword evidence="1" id="KW-0812">Transmembrane</keyword>
<dbReference type="AlphaFoldDB" id="A0A177CLS5"/>
<reference evidence="2 3" key="1">
    <citation type="submission" date="2016-05" db="EMBL/GenBank/DDBJ databases">
        <title>Comparative analysis of secretome profiles of manganese(II)-oxidizing ascomycete fungi.</title>
        <authorList>
            <consortium name="DOE Joint Genome Institute"/>
            <person name="Zeiner C.A."/>
            <person name="Purvine S.O."/>
            <person name="Zink E.M."/>
            <person name="Wu S."/>
            <person name="Pasa-Tolic L."/>
            <person name="Chaput D.L."/>
            <person name="Haridas S."/>
            <person name="Grigoriev I.V."/>
            <person name="Santelli C.M."/>
            <person name="Hansel C.M."/>
        </authorList>
    </citation>
    <scope>NUCLEOTIDE SEQUENCE [LARGE SCALE GENOMIC DNA]</scope>
    <source>
        <strain evidence="2 3">AP3s5-JAC2a</strain>
    </source>
</reference>
<keyword evidence="1" id="KW-1133">Transmembrane helix</keyword>
<feature type="transmembrane region" description="Helical" evidence="1">
    <location>
        <begin position="139"/>
        <end position="158"/>
    </location>
</feature>
<organism evidence="2 3">
    <name type="scientific">Paraphaeosphaeria sporulosa</name>
    <dbReference type="NCBI Taxonomy" id="1460663"/>
    <lineage>
        <taxon>Eukaryota</taxon>
        <taxon>Fungi</taxon>
        <taxon>Dikarya</taxon>
        <taxon>Ascomycota</taxon>
        <taxon>Pezizomycotina</taxon>
        <taxon>Dothideomycetes</taxon>
        <taxon>Pleosporomycetidae</taxon>
        <taxon>Pleosporales</taxon>
        <taxon>Massarineae</taxon>
        <taxon>Didymosphaeriaceae</taxon>
        <taxon>Paraphaeosphaeria</taxon>
    </lineage>
</organism>
<gene>
    <name evidence="2" type="ORF">CC84DRAFT_1161937</name>
</gene>
<keyword evidence="1" id="KW-0472">Membrane</keyword>
<evidence type="ECO:0000313" key="2">
    <source>
        <dbReference type="EMBL" id="OAG07892.1"/>
    </source>
</evidence>
<name>A0A177CLS5_9PLEO</name>
<evidence type="ECO:0000256" key="1">
    <source>
        <dbReference type="SAM" id="Phobius"/>
    </source>
</evidence>
<dbReference type="EMBL" id="KV441550">
    <property type="protein sequence ID" value="OAG07892.1"/>
    <property type="molecule type" value="Genomic_DNA"/>
</dbReference>
<protein>
    <submittedName>
        <fullName evidence="2">Uncharacterized protein</fullName>
    </submittedName>
</protein>
<evidence type="ECO:0000313" key="3">
    <source>
        <dbReference type="Proteomes" id="UP000077069"/>
    </source>
</evidence>
<dbReference type="InParanoid" id="A0A177CLS5"/>
<feature type="transmembrane region" description="Helical" evidence="1">
    <location>
        <begin position="114"/>
        <end position="133"/>
    </location>
</feature>